<evidence type="ECO:0000256" key="1">
    <source>
        <dbReference type="SAM" id="Phobius"/>
    </source>
</evidence>
<sequence>MTTRIGTSQTPAIPSVGPSMLGDGGIRTWLAVLGGMLLPLPLLWLFSSLPGSYSSRASRTSTLALVPMLPPAERESTLTYGRECRTHGDCDPRLRCFSTPTLESSYCVDSRCVTDNHCPEGSSCQTYPVRDRQEGIRVCSVVGRRQEGELCSSWSRDPELGCERGLLCHTRCGRPCEPDNPSTCPEGFFCEEAREGAACQPTCEGRACPEGQRCIGVGGKRSICAKVHGRNCRSEPCGPGQHCSVSAYPQPAREVWMQCTQTCGLKATPPCPEGSVCEDNRCLARCSPDGRAECDEGFKCTGPPGGPTVCTPDVPSALP</sequence>
<accession>A0A250J1V5</accession>
<dbReference type="KEGG" id="cfus:CYFUS_002894"/>
<evidence type="ECO:0000313" key="2">
    <source>
        <dbReference type="EMBL" id="ATB37472.1"/>
    </source>
</evidence>
<feature type="transmembrane region" description="Helical" evidence="1">
    <location>
        <begin position="26"/>
        <end position="46"/>
    </location>
</feature>
<keyword evidence="1" id="KW-1133">Transmembrane helix</keyword>
<dbReference type="EMBL" id="CP022098">
    <property type="protein sequence ID" value="ATB37472.1"/>
    <property type="molecule type" value="Genomic_DNA"/>
</dbReference>
<reference evidence="2 3" key="1">
    <citation type="submission" date="2017-06" db="EMBL/GenBank/DDBJ databases">
        <title>Sequencing and comparative analysis of myxobacterial genomes.</title>
        <authorList>
            <person name="Rupp O."/>
            <person name="Goesmann A."/>
            <person name="Sogaard-Andersen L."/>
        </authorList>
    </citation>
    <scope>NUCLEOTIDE SEQUENCE [LARGE SCALE GENOMIC DNA]</scope>
    <source>
        <strain evidence="2 3">DSM 52655</strain>
    </source>
</reference>
<evidence type="ECO:0000313" key="3">
    <source>
        <dbReference type="Proteomes" id="UP000217257"/>
    </source>
</evidence>
<keyword evidence="1" id="KW-0812">Transmembrane</keyword>
<name>A0A250J1V5_9BACT</name>
<dbReference type="AlphaFoldDB" id="A0A250J1V5"/>
<keyword evidence="1" id="KW-0472">Membrane</keyword>
<dbReference type="Proteomes" id="UP000217257">
    <property type="component" value="Chromosome"/>
</dbReference>
<protein>
    <submittedName>
        <fullName evidence="2">Uncharacterized protein</fullName>
    </submittedName>
</protein>
<gene>
    <name evidence="2" type="ORF">CYFUS_002894</name>
</gene>
<proteinExistence type="predicted"/>
<organism evidence="2 3">
    <name type="scientific">Cystobacter fuscus</name>
    <dbReference type="NCBI Taxonomy" id="43"/>
    <lineage>
        <taxon>Bacteria</taxon>
        <taxon>Pseudomonadati</taxon>
        <taxon>Myxococcota</taxon>
        <taxon>Myxococcia</taxon>
        <taxon>Myxococcales</taxon>
        <taxon>Cystobacterineae</taxon>
        <taxon>Archangiaceae</taxon>
        <taxon>Cystobacter</taxon>
    </lineage>
</organism>